<dbReference type="PANTHER" id="PTHR42753">
    <property type="entry name" value="MITOCHONDRIAL RIBOSOME PROTEIN L39/PROLYL-TRNA LIGASE FAMILY MEMBER"/>
    <property type="match status" value="1"/>
</dbReference>
<dbReference type="Gene3D" id="3.10.20.30">
    <property type="match status" value="1"/>
</dbReference>
<dbReference type="EnsemblMetazoa" id="HelroT163169">
    <property type="protein sequence ID" value="HelroP163169"/>
    <property type="gene ID" value="HelroG163169"/>
</dbReference>
<dbReference type="STRING" id="6412.T1ETR2"/>
<dbReference type="KEGG" id="hro:HELRODRAFT_163169"/>
<dbReference type="HOGENOM" id="CLU_752899_0_0_1"/>
<dbReference type="EMBL" id="AMQM01001323">
    <property type="status" value="NOT_ANNOTATED_CDS"/>
    <property type="molecule type" value="Genomic_DNA"/>
</dbReference>
<dbReference type="CDD" id="cd01667">
    <property type="entry name" value="TGS_ThrRS"/>
    <property type="match status" value="1"/>
</dbReference>
<accession>T1ETR2</accession>
<dbReference type="InterPro" id="IPR012675">
    <property type="entry name" value="Beta-grasp_dom_sf"/>
</dbReference>
<reference evidence="2 4" key="2">
    <citation type="journal article" date="2013" name="Nature">
        <title>Insights into bilaterian evolution from three spiralian genomes.</title>
        <authorList>
            <person name="Simakov O."/>
            <person name="Marletaz F."/>
            <person name="Cho S.J."/>
            <person name="Edsinger-Gonzales E."/>
            <person name="Havlak P."/>
            <person name="Hellsten U."/>
            <person name="Kuo D.H."/>
            <person name="Larsson T."/>
            <person name="Lv J."/>
            <person name="Arendt D."/>
            <person name="Savage R."/>
            <person name="Osoegawa K."/>
            <person name="de Jong P."/>
            <person name="Grimwood J."/>
            <person name="Chapman J.A."/>
            <person name="Shapiro H."/>
            <person name="Aerts A."/>
            <person name="Otillar R.P."/>
            <person name="Terry A.Y."/>
            <person name="Boore J.L."/>
            <person name="Grigoriev I.V."/>
            <person name="Lindberg D.R."/>
            <person name="Seaver E.C."/>
            <person name="Weisblat D.A."/>
            <person name="Putnam N.H."/>
            <person name="Rokhsar D.S."/>
        </authorList>
    </citation>
    <scope>NUCLEOTIDE SEQUENCE</scope>
</reference>
<dbReference type="Proteomes" id="UP000015101">
    <property type="component" value="Unassembled WGS sequence"/>
</dbReference>
<dbReference type="InterPro" id="IPR018163">
    <property type="entry name" value="Thr/Ala-tRNA-synth_IIc_edit"/>
</dbReference>
<evidence type="ECO:0000313" key="2">
    <source>
        <dbReference type="EMBL" id="ESN96136.1"/>
    </source>
</evidence>
<dbReference type="Pfam" id="PF02824">
    <property type="entry name" value="TGS"/>
    <property type="match status" value="1"/>
</dbReference>
<dbReference type="EMBL" id="KB097495">
    <property type="protein sequence ID" value="ESN96136.1"/>
    <property type="molecule type" value="Genomic_DNA"/>
</dbReference>
<dbReference type="FunCoup" id="T1ETR2">
    <property type="interactions" value="1158"/>
</dbReference>
<dbReference type="AlphaFoldDB" id="T1ETR2"/>
<reference evidence="4" key="1">
    <citation type="submission" date="2012-12" db="EMBL/GenBank/DDBJ databases">
        <authorList>
            <person name="Hellsten U."/>
            <person name="Grimwood J."/>
            <person name="Chapman J.A."/>
            <person name="Shapiro H."/>
            <person name="Aerts A."/>
            <person name="Otillar R.P."/>
            <person name="Terry A.Y."/>
            <person name="Boore J.L."/>
            <person name="Simakov O."/>
            <person name="Marletaz F."/>
            <person name="Cho S.-J."/>
            <person name="Edsinger-Gonzales E."/>
            <person name="Havlak P."/>
            <person name="Kuo D.-H."/>
            <person name="Larsson T."/>
            <person name="Lv J."/>
            <person name="Arendt D."/>
            <person name="Savage R."/>
            <person name="Osoegawa K."/>
            <person name="de Jong P."/>
            <person name="Lindberg D.R."/>
            <person name="Seaver E.C."/>
            <person name="Weisblat D.A."/>
            <person name="Putnam N.H."/>
            <person name="Grigoriev I.V."/>
            <person name="Rokhsar D.S."/>
        </authorList>
    </citation>
    <scope>NUCLEOTIDE SEQUENCE</scope>
</reference>
<proteinExistence type="predicted"/>
<dbReference type="PANTHER" id="PTHR42753:SF9">
    <property type="entry name" value="LARGE RIBOSOMAL SUBUNIT PROTEIN ML39"/>
    <property type="match status" value="1"/>
</dbReference>
<feature type="domain" description="TGS" evidence="1">
    <location>
        <begin position="77"/>
        <end position="118"/>
    </location>
</feature>
<protein>
    <recommendedName>
        <fullName evidence="1">TGS domain-containing protein</fullName>
    </recommendedName>
</protein>
<organism evidence="3 4">
    <name type="scientific">Helobdella robusta</name>
    <name type="common">Californian leech</name>
    <dbReference type="NCBI Taxonomy" id="6412"/>
    <lineage>
        <taxon>Eukaryota</taxon>
        <taxon>Metazoa</taxon>
        <taxon>Spiralia</taxon>
        <taxon>Lophotrochozoa</taxon>
        <taxon>Annelida</taxon>
        <taxon>Clitellata</taxon>
        <taxon>Hirudinea</taxon>
        <taxon>Rhynchobdellida</taxon>
        <taxon>Glossiphoniidae</taxon>
        <taxon>Helobdella</taxon>
    </lineage>
</organism>
<dbReference type="InterPro" id="IPR004095">
    <property type="entry name" value="TGS"/>
</dbReference>
<evidence type="ECO:0000313" key="4">
    <source>
        <dbReference type="Proteomes" id="UP000015101"/>
    </source>
</evidence>
<dbReference type="OrthoDB" id="5870821at2759"/>
<dbReference type="RefSeq" id="XP_009025368.1">
    <property type="nucleotide sequence ID" value="XM_009027120.1"/>
</dbReference>
<dbReference type="OMA" id="YNCAQHL"/>
<name>T1ETR2_HELRO</name>
<dbReference type="InterPro" id="IPR050062">
    <property type="entry name" value="Pro-tRNA_synthetase"/>
</dbReference>
<reference evidence="3" key="3">
    <citation type="submission" date="2015-06" db="UniProtKB">
        <authorList>
            <consortium name="EnsemblMetazoa"/>
        </authorList>
    </citation>
    <scope>IDENTIFICATION</scope>
</reference>
<dbReference type="GO" id="GO:0005739">
    <property type="term" value="C:mitochondrion"/>
    <property type="evidence" value="ECO:0000318"/>
    <property type="project" value="GO_Central"/>
</dbReference>
<dbReference type="SUPFAM" id="SSF55186">
    <property type="entry name" value="ThrRS/AlaRS common domain"/>
    <property type="match status" value="1"/>
</dbReference>
<dbReference type="InParanoid" id="T1ETR2"/>
<dbReference type="eggNOG" id="KOG1637">
    <property type="taxonomic scope" value="Eukaryota"/>
</dbReference>
<keyword evidence="4" id="KW-1185">Reference proteome</keyword>
<dbReference type="GO" id="GO:0000166">
    <property type="term" value="F:nucleotide binding"/>
    <property type="evidence" value="ECO:0007669"/>
    <property type="project" value="InterPro"/>
</dbReference>
<gene>
    <name evidence="3" type="primary">20199962</name>
    <name evidence="2" type="ORF">HELRODRAFT_163169</name>
</gene>
<evidence type="ECO:0000259" key="1">
    <source>
        <dbReference type="Pfam" id="PF02824"/>
    </source>
</evidence>
<dbReference type="CTD" id="20199962"/>
<dbReference type="GeneID" id="20199962"/>
<sequence>MLTRKIFSNYNSRYFCKKVLNIEKRYITNESVTKKRNELFEQEKSRQLNLIKRVEKIEVHYKGAPEDCTLIMNKDLSTPFNCAMHMKEFLMIRSVVALVNGKPWDMHRPLLEDCTLELKHFKDDDPNICNEAYWRTCSFVLGYILERAFKSDYYIELCSFPKPEFNSGSFVYDVQLNLDPESIKRLELSCFSRIGGRLHFEDNKFERIEVTLYRMKDHVDMTKGPLITNSNLIGRYSVVAVHCIDSPDYGKLSRVQGVSIPCHLPVHFWTYDILCQRAAKINTCAPIPTLKAVKKIPDGEADYDTLLYEFFSNRWVLRSALNFVSDGEIVREVGRGIQRKGPETSQKVSLALLTPIQLEHCNNNSNNS</sequence>
<evidence type="ECO:0000313" key="3">
    <source>
        <dbReference type="EnsemblMetazoa" id="HelroP163169"/>
    </source>
</evidence>